<protein>
    <submittedName>
        <fullName evidence="2">Dehydratase</fullName>
    </submittedName>
</protein>
<dbReference type="RefSeq" id="WP_087277299.1">
    <property type="nucleotide sequence ID" value="NZ_CP021455.1"/>
</dbReference>
<dbReference type="KEGG" id="cser:CCO03_03460"/>
<dbReference type="EMBL" id="CP021455">
    <property type="protein sequence ID" value="ARU03863.1"/>
    <property type="molecule type" value="Genomic_DNA"/>
</dbReference>
<dbReference type="InterPro" id="IPR029069">
    <property type="entry name" value="HotDog_dom_sf"/>
</dbReference>
<dbReference type="InterPro" id="IPR052342">
    <property type="entry name" value="MCH/BMMD"/>
</dbReference>
<dbReference type="OrthoDB" id="6703795at2"/>
<accession>A0A1Y0EJP8</accession>
<dbReference type="PANTHER" id="PTHR43664">
    <property type="entry name" value="MONOAMINE OXIDASE-RELATED"/>
    <property type="match status" value="1"/>
</dbReference>
<dbReference type="Pfam" id="PF01575">
    <property type="entry name" value="MaoC_dehydratas"/>
    <property type="match status" value="1"/>
</dbReference>
<dbReference type="Proteomes" id="UP000196138">
    <property type="component" value="Chromosome"/>
</dbReference>
<sequence>MQHPFPQRYFDDFTLGEEFPIPSRTMTDALFAAFQLASGDNHPSHYDVEYCRQRGMPGMQAHGFQILIQTAAGAGWFPHLVEESMRGFIEQSSQFLKPVYTGDTLTAKLTVSELTPNRSTGVIALSSQVHNQRGELVMTGVQKYLLKKRAA</sequence>
<keyword evidence="3" id="KW-1185">Reference proteome</keyword>
<dbReference type="SUPFAM" id="SSF54637">
    <property type="entry name" value="Thioesterase/thiol ester dehydrase-isomerase"/>
    <property type="match status" value="1"/>
</dbReference>
<evidence type="ECO:0000313" key="3">
    <source>
        <dbReference type="Proteomes" id="UP000196138"/>
    </source>
</evidence>
<evidence type="ECO:0000313" key="2">
    <source>
        <dbReference type="EMBL" id="ARU03863.1"/>
    </source>
</evidence>
<organism evidence="2 3">
    <name type="scientific">Comamonas serinivorans</name>
    <dbReference type="NCBI Taxonomy" id="1082851"/>
    <lineage>
        <taxon>Bacteria</taxon>
        <taxon>Pseudomonadati</taxon>
        <taxon>Pseudomonadota</taxon>
        <taxon>Betaproteobacteria</taxon>
        <taxon>Burkholderiales</taxon>
        <taxon>Comamonadaceae</taxon>
        <taxon>Comamonas</taxon>
    </lineage>
</organism>
<dbReference type="InterPro" id="IPR002539">
    <property type="entry name" value="MaoC-like_dom"/>
</dbReference>
<dbReference type="PANTHER" id="PTHR43664:SF1">
    <property type="entry name" value="BETA-METHYLMALYL-COA DEHYDRATASE"/>
    <property type="match status" value="1"/>
</dbReference>
<dbReference type="CDD" id="cd03441">
    <property type="entry name" value="R_hydratase_like"/>
    <property type="match status" value="1"/>
</dbReference>
<gene>
    <name evidence="2" type="ORF">CCO03_03460</name>
</gene>
<dbReference type="Gene3D" id="3.10.129.10">
    <property type="entry name" value="Hotdog Thioesterase"/>
    <property type="match status" value="1"/>
</dbReference>
<proteinExistence type="predicted"/>
<dbReference type="AlphaFoldDB" id="A0A1Y0EJP8"/>
<reference evidence="2 3" key="1">
    <citation type="submission" date="2017-05" db="EMBL/GenBank/DDBJ databases">
        <authorList>
            <person name="Song R."/>
            <person name="Chenine A.L."/>
            <person name="Ruprecht R.M."/>
        </authorList>
    </citation>
    <scope>NUCLEOTIDE SEQUENCE [LARGE SCALE GENOMIC DNA]</scope>
    <source>
        <strain evidence="2 3">DSM 26136</strain>
    </source>
</reference>
<feature type="domain" description="MaoC-like" evidence="1">
    <location>
        <begin position="20"/>
        <end position="120"/>
    </location>
</feature>
<evidence type="ECO:0000259" key="1">
    <source>
        <dbReference type="Pfam" id="PF01575"/>
    </source>
</evidence>
<name>A0A1Y0EJP8_9BURK</name>